<comment type="caution">
    <text evidence="8">The sequence shown here is derived from an EMBL/GenBank/DDBJ whole genome shotgun (WGS) entry which is preliminary data.</text>
</comment>
<dbReference type="Proteomes" id="UP000636960">
    <property type="component" value="Unassembled WGS sequence"/>
</dbReference>
<evidence type="ECO:0000313" key="8">
    <source>
        <dbReference type="EMBL" id="GIF02305.1"/>
    </source>
</evidence>
<dbReference type="AlphaFoldDB" id="A0A919KBH6"/>
<dbReference type="GO" id="GO:0046872">
    <property type="term" value="F:metal ion binding"/>
    <property type="evidence" value="ECO:0007669"/>
    <property type="project" value="UniProtKB-KW"/>
</dbReference>
<reference evidence="8" key="1">
    <citation type="submission" date="2021-01" db="EMBL/GenBank/DDBJ databases">
        <title>Whole genome shotgun sequence of Actinoplanes rishiriensis NBRC 108556.</title>
        <authorList>
            <person name="Komaki H."/>
            <person name="Tamura T."/>
        </authorList>
    </citation>
    <scope>NUCLEOTIDE SEQUENCE</scope>
    <source>
        <strain evidence="8">NBRC 108556</strain>
    </source>
</reference>
<keyword evidence="2" id="KW-0479">Metal-binding</keyword>
<dbReference type="GO" id="GO:0016874">
    <property type="term" value="F:ligase activity"/>
    <property type="evidence" value="ECO:0007669"/>
    <property type="project" value="UniProtKB-KW"/>
</dbReference>
<accession>A0A919KBH6</accession>
<evidence type="ECO:0000256" key="3">
    <source>
        <dbReference type="ARBA" id="ARBA00022741"/>
    </source>
</evidence>
<evidence type="ECO:0000256" key="5">
    <source>
        <dbReference type="ARBA" id="ARBA00022842"/>
    </source>
</evidence>
<dbReference type="GO" id="GO:0005524">
    <property type="term" value="F:ATP binding"/>
    <property type="evidence" value="ECO:0007669"/>
    <property type="project" value="UniProtKB-KW"/>
</dbReference>
<keyword evidence="1" id="KW-0436">Ligase</keyword>
<dbReference type="InterPro" id="IPR005494">
    <property type="entry name" value="GSPS_pre-ATP-grasp-like_dom"/>
</dbReference>
<protein>
    <recommendedName>
        <fullName evidence="7">Glutathionylspermidine synthase pre-ATP-grasp-like domain-containing protein</fullName>
    </recommendedName>
</protein>
<evidence type="ECO:0000259" key="7">
    <source>
        <dbReference type="Pfam" id="PF03738"/>
    </source>
</evidence>
<evidence type="ECO:0000256" key="6">
    <source>
        <dbReference type="SAM" id="MobiDB-lite"/>
    </source>
</evidence>
<evidence type="ECO:0000313" key="9">
    <source>
        <dbReference type="Proteomes" id="UP000636960"/>
    </source>
</evidence>
<dbReference type="Pfam" id="PF03738">
    <property type="entry name" value="GSP_synth"/>
    <property type="match status" value="1"/>
</dbReference>
<evidence type="ECO:0000256" key="4">
    <source>
        <dbReference type="ARBA" id="ARBA00022840"/>
    </source>
</evidence>
<keyword evidence="5" id="KW-0460">Magnesium</keyword>
<name>A0A919KBH6_9ACTN</name>
<sequence>MRLPIAAPDHSPSIYGRFDLWYNGAGSVPRLLEYNAQTPTSLVEPAVIQWHWMDQTNLPRRGGRLPGRADHDEPDRLGRDRRPGAVRALAGQRTRAVPIDIIFHALPVGVVLERCGKAFFRNMADLTKYGTVWIEPPYKAAAQ</sequence>
<dbReference type="EMBL" id="BOMV01000129">
    <property type="protein sequence ID" value="GIF02305.1"/>
    <property type="molecule type" value="Genomic_DNA"/>
</dbReference>
<organism evidence="8 9">
    <name type="scientific">Paractinoplanes rishiriensis</name>
    <dbReference type="NCBI Taxonomy" id="1050105"/>
    <lineage>
        <taxon>Bacteria</taxon>
        <taxon>Bacillati</taxon>
        <taxon>Actinomycetota</taxon>
        <taxon>Actinomycetes</taxon>
        <taxon>Micromonosporales</taxon>
        <taxon>Micromonosporaceae</taxon>
        <taxon>Paractinoplanes</taxon>
    </lineage>
</organism>
<evidence type="ECO:0000256" key="1">
    <source>
        <dbReference type="ARBA" id="ARBA00022598"/>
    </source>
</evidence>
<feature type="domain" description="Glutathionylspermidine synthase pre-ATP-grasp-like" evidence="7">
    <location>
        <begin position="10"/>
        <end position="58"/>
    </location>
</feature>
<evidence type="ECO:0000256" key="2">
    <source>
        <dbReference type="ARBA" id="ARBA00022723"/>
    </source>
</evidence>
<keyword evidence="9" id="KW-1185">Reference proteome</keyword>
<feature type="compositionally biased region" description="Basic and acidic residues" evidence="6">
    <location>
        <begin position="67"/>
        <end position="83"/>
    </location>
</feature>
<proteinExistence type="predicted"/>
<feature type="region of interest" description="Disordered" evidence="6">
    <location>
        <begin position="59"/>
        <end position="84"/>
    </location>
</feature>
<gene>
    <name evidence="8" type="ORF">Ari01nite_97690</name>
</gene>
<keyword evidence="3" id="KW-0547">Nucleotide-binding</keyword>
<dbReference type="SUPFAM" id="SSF56059">
    <property type="entry name" value="Glutathione synthetase ATP-binding domain-like"/>
    <property type="match status" value="1"/>
</dbReference>
<keyword evidence="4" id="KW-0067">ATP-binding</keyword>